<dbReference type="PANTHER" id="PTHR11311:SF16">
    <property type="entry name" value="SPONDIN-1"/>
    <property type="match status" value="1"/>
</dbReference>
<feature type="signal peptide" evidence="15">
    <location>
        <begin position="1"/>
        <end position="22"/>
    </location>
</feature>
<keyword evidence="10" id="KW-0722">Serine protease inhibitor</keyword>
<keyword evidence="7 15" id="KW-0732">Signal</keyword>
<name>A0AAN9VQ16_9ORTH</name>
<evidence type="ECO:0000256" key="4">
    <source>
        <dbReference type="ARBA" id="ARBA00022530"/>
    </source>
</evidence>
<evidence type="ECO:0000256" key="12">
    <source>
        <dbReference type="ARBA" id="ARBA00023180"/>
    </source>
</evidence>
<dbReference type="PROSITE" id="PS51019">
    <property type="entry name" value="REELIN"/>
    <property type="match status" value="1"/>
</dbReference>
<dbReference type="InterPro" id="IPR020901">
    <property type="entry name" value="Prtase_inh_Kunz-CS"/>
</dbReference>
<reference evidence="19 20" key="1">
    <citation type="submission" date="2024-03" db="EMBL/GenBank/DDBJ databases">
        <title>The genome assembly and annotation of the cricket Gryllus longicercus Weissman &amp; Gray.</title>
        <authorList>
            <person name="Szrajer S."/>
            <person name="Gray D."/>
            <person name="Ylla G."/>
        </authorList>
    </citation>
    <scope>NUCLEOTIDE SEQUENCE [LARGE SCALE GENOMIC DNA]</scope>
    <source>
        <strain evidence="19">DAG 2021-001</strain>
        <tissue evidence="19">Whole body minus gut</tissue>
    </source>
</reference>
<dbReference type="PROSITE" id="PS00280">
    <property type="entry name" value="BPTI_KUNITZ_1"/>
    <property type="match status" value="1"/>
</dbReference>
<feature type="chain" id="PRO_5042896304" description="Spondin-1" evidence="15">
    <location>
        <begin position="23"/>
        <end position="926"/>
    </location>
</feature>
<dbReference type="Pfam" id="PF06468">
    <property type="entry name" value="Spond_N"/>
    <property type="match status" value="1"/>
</dbReference>
<dbReference type="InterPro" id="IPR009465">
    <property type="entry name" value="Spondin_N"/>
</dbReference>
<evidence type="ECO:0000256" key="1">
    <source>
        <dbReference type="ARBA" id="ARBA00004498"/>
    </source>
</evidence>
<keyword evidence="11" id="KW-1015">Disulfide bond</keyword>
<dbReference type="EMBL" id="JAZDUA010000150">
    <property type="protein sequence ID" value="KAK7866317.1"/>
    <property type="molecule type" value="Genomic_DNA"/>
</dbReference>
<dbReference type="InterPro" id="IPR000884">
    <property type="entry name" value="TSP1_rpt"/>
</dbReference>
<keyword evidence="4" id="KW-0272">Extracellular matrix</keyword>
<dbReference type="InterPro" id="IPR051418">
    <property type="entry name" value="Spondin/Thrombospondin_T1"/>
</dbReference>
<comment type="caution">
    <text evidence="19">The sequence shown here is derived from an EMBL/GenBank/DDBJ whole genome shotgun (WGS) entry which is preliminary data.</text>
</comment>
<feature type="domain" description="BPTI/Kunitz inhibitor" evidence="16">
    <location>
        <begin position="647"/>
        <end position="697"/>
    </location>
</feature>
<dbReference type="PROSITE" id="PS50092">
    <property type="entry name" value="TSP1"/>
    <property type="match status" value="5"/>
</dbReference>
<evidence type="ECO:0000256" key="5">
    <source>
        <dbReference type="ARBA" id="ARBA00022690"/>
    </source>
</evidence>
<dbReference type="GO" id="GO:0046872">
    <property type="term" value="F:metal ion binding"/>
    <property type="evidence" value="ECO:0007669"/>
    <property type="project" value="UniProtKB-KW"/>
</dbReference>
<evidence type="ECO:0000313" key="19">
    <source>
        <dbReference type="EMBL" id="KAK7866317.1"/>
    </source>
</evidence>
<dbReference type="PANTHER" id="PTHR11311">
    <property type="entry name" value="SPONDIN"/>
    <property type="match status" value="1"/>
</dbReference>
<evidence type="ECO:0000313" key="20">
    <source>
        <dbReference type="Proteomes" id="UP001378592"/>
    </source>
</evidence>
<gene>
    <name evidence="19" type="ORF">R5R35_007137</name>
</gene>
<dbReference type="AlphaFoldDB" id="A0AAN9VQ16"/>
<keyword evidence="3" id="KW-0964">Secreted</keyword>
<evidence type="ECO:0000256" key="6">
    <source>
        <dbReference type="ARBA" id="ARBA00022723"/>
    </source>
</evidence>
<dbReference type="SUPFAM" id="SSF57362">
    <property type="entry name" value="BPTI-like"/>
    <property type="match status" value="1"/>
</dbReference>
<dbReference type="GO" id="GO:0007155">
    <property type="term" value="P:cell adhesion"/>
    <property type="evidence" value="ECO:0007669"/>
    <property type="project" value="UniProtKB-KW"/>
</dbReference>
<dbReference type="Pfam" id="PF00090">
    <property type="entry name" value="TSP_1"/>
    <property type="match status" value="3"/>
</dbReference>
<dbReference type="SMART" id="SM00131">
    <property type="entry name" value="KU"/>
    <property type="match status" value="1"/>
</dbReference>
<accession>A0AAN9VQ16</accession>
<dbReference type="Pfam" id="PF02014">
    <property type="entry name" value="Reeler"/>
    <property type="match status" value="1"/>
</dbReference>
<evidence type="ECO:0000259" key="18">
    <source>
        <dbReference type="PROSITE" id="PS51020"/>
    </source>
</evidence>
<keyword evidence="6" id="KW-0479">Metal-binding</keyword>
<dbReference type="NCBIfam" id="NF038123">
    <property type="entry name" value="NF038123_dom"/>
    <property type="match status" value="1"/>
</dbReference>
<evidence type="ECO:0000256" key="7">
    <source>
        <dbReference type="ARBA" id="ARBA00022729"/>
    </source>
</evidence>
<keyword evidence="20" id="KW-1185">Reference proteome</keyword>
<feature type="domain" description="Reelin" evidence="17">
    <location>
        <begin position="14"/>
        <end position="182"/>
    </location>
</feature>
<evidence type="ECO:0000256" key="10">
    <source>
        <dbReference type="ARBA" id="ARBA00022900"/>
    </source>
</evidence>
<dbReference type="InterPro" id="IPR044004">
    <property type="entry name" value="TSP1_spondin_dom"/>
</dbReference>
<dbReference type="InterPro" id="IPR002223">
    <property type="entry name" value="Kunitz_BPTI"/>
</dbReference>
<evidence type="ECO:0000256" key="2">
    <source>
        <dbReference type="ARBA" id="ARBA00019594"/>
    </source>
</evidence>
<evidence type="ECO:0000256" key="13">
    <source>
        <dbReference type="ARBA" id="ARBA00030964"/>
    </source>
</evidence>
<dbReference type="Proteomes" id="UP001378592">
    <property type="component" value="Unassembled WGS sequence"/>
</dbReference>
<dbReference type="FunFam" id="4.10.410.10:FF:000020">
    <property type="entry name" value="Collagen, type VI, alpha 3"/>
    <property type="match status" value="1"/>
</dbReference>
<dbReference type="Pfam" id="PF00014">
    <property type="entry name" value="Kunitz_BPTI"/>
    <property type="match status" value="1"/>
</dbReference>
<dbReference type="InterPro" id="IPR038678">
    <property type="entry name" value="Spondin_N_sf"/>
</dbReference>
<evidence type="ECO:0000259" key="17">
    <source>
        <dbReference type="PROSITE" id="PS51019"/>
    </source>
</evidence>
<dbReference type="Gene3D" id="2.60.40.4060">
    <property type="entry name" value="Reeler domain"/>
    <property type="match status" value="1"/>
</dbReference>
<dbReference type="SMART" id="SM00209">
    <property type="entry name" value="TSP1"/>
    <property type="match status" value="5"/>
</dbReference>
<dbReference type="PROSITE" id="PS51020">
    <property type="entry name" value="SPONDIN"/>
    <property type="match status" value="1"/>
</dbReference>
<evidence type="ECO:0000256" key="11">
    <source>
        <dbReference type="ARBA" id="ARBA00023157"/>
    </source>
</evidence>
<evidence type="ECO:0000256" key="8">
    <source>
        <dbReference type="ARBA" id="ARBA00022737"/>
    </source>
</evidence>
<proteinExistence type="predicted"/>
<dbReference type="InterPro" id="IPR036383">
    <property type="entry name" value="TSP1_rpt_sf"/>
</dbReference>
<dbReference type="InterPro" id="IPR036880">
    <property type="entry name" value="Kunitz_BPTI_sf"/>
</dbReference>
<evidence type="ECO:0000259" key="16">
    <source>
        <dbReference type="PROSITE" id="PS50279"/>
    </source>
</evidence>
<keyword evidence="5" id="KW-0646">Protease inhibitor</keyword>
<dbReference type="SUPFAM" id="SSF82895">
    <property type="entry name" value="TSP-1 type 1 repeat"/>
    <property type="match status" value="4"/>
</dbReference>
<evidence type="ECO:0000256" key="3">
    <source>
        <dbReference type="ARBA" id="ARBA00022525"/>
    </source>
</evidence>
<dbReference type="Gene3D" id="4.10.410.10">
    <property type="entry name" value="Pancreatic trypsin inhibitor Kunitz domain"/>
    <property type="match status" value="1"/>
</dbReference>
<evidence type="ECO:0000256" key="14">
    <source>
        <dbReference type="SAM" id="MobiDB-lite"/>
    </source>
</evidence>
<dbReference type="GO" id="GO:0004867">
    <property type="term" value="F:serine-type endopeptidase inhibitor activity"/>
    <property type="evidence" value="ECO:0007669"/>
    <property type="project" value="UniProtKB-KW"/>
</dbReference>
<dbReference type="FunFam" id="2.60.40.2130:FF:000002">
    <property type="entry name" value="Putative Spondin-1"/>
    <property type="match status" value="1"/>
</dbReference>
<keyword evidence="12" id="KW-0325">Glycoprotein</keyword>
<feature type="region of interest" description="Disordered" evidence="14">
    <location>
        <begin position="760"/>
        <end position="783"/>
    </location>
</feature>
<comment type="subcellular location">
    <subcellularLocation>
        <location evidence="1">Secreted</location>
        <location evidence="1">Extracellular space</location>
        <location evidence="1">Extracellular matrix</location>
    </subcellularLocation>
</comment>
<dbReference type="CDD" id="cd00109">
    <property type="entry name" value="Kunitz-type"/>
    <property type="match status" value="1"/>
</dbReference>
<dbReference type="Gene3D" id="2.20.100.10">
    <property type="entry name" value="Thrombospondin type-1 (TSP1) repeat"/>
    <property type="match status" value="4"/>
</dbReference>
<protein>
    <recommendedName>
        <fullName evidence="2">Spondin-1</fullName>
    </recommendedName>
    <alternativeName>
        <fullName evidence="13">F-spondin</fullName>
    </alternativeName>
</protein>
<feature type="compositionally biased region" description="Polar residues" evidence="14">
    <location>
        <begin position="760"/>
        <end position="773"/>
    </location>
</feature>
<evidence type="ECO:0000256" key="9">
    <source>
        <dbReference type="ARBA" id="ARBA00022889"/>
    </source>
</evidence>
<keyword evidence="8" id="KW-0677">Repeat</keyword>
<organism evidence="19 20">
    <name type="scientific">Gryllus longicercus</name>
    <dbReference type="NCBI Taxonomy" id="2509291"/>
    <lineage>
        <taxon>Eukaryota</taxon>
        <taxon>Metazoa</taxon>
        <taxon>Ecdysozoa</taxon>
        <taxon>Arthropoda</taxon>
        <taxon>Hexapoda</taxon>
        <taxon>Insecta</taxon>
        <taxon>Pterygota</taxon>
        <taxon>Neoptera</taxon>
        <taxon>Polyneoptera</taxon>
        <taxon>Orthoptera</taxon>
        <taxon>Ensifera</taxon>
        <taxon>Gryllidea</taxon>
        <taxon>Grylloidea</taxon>
        <taxon>Gryllidae</taxon>
        <taxon>Gryllinae</taxon>
        <taxon>Gryllus</taxon>
    </lineage>
</organism>
<sequence>MERRYSALMLLVLVTALELSMAAAGAFRCERRPKDVSGDPQPANGRYRLEFSGKGNTYVPDHTYRVKLFGARHGPTSKNMFRVFNLYLEPKWDESGSQHVGNLTLSSDSLITFGECANSVRQTSGRLKDSVEVLWRAPPAGSSCVIFRATVVEDTSKWYMDDEFLSLTICEEERMVYNRQPEVQDPCCACDEAKYELTFEGLWSRHSHPKDFPKSWDTRFSDVIGASHAANYSFWKYLQAASPGLRQVAENGTTRTLEKELKDNSQHIRTIIKARGIGWPNVTGKTFAVFRVDRDHHLMSIVSHIDPSPDWFVGISGLELCLKNCSWIENVKFDLYPWDAGTNDGITYYSKGQETRNELIRQITSSFPNSKDSPFFDPTGAEMKPIARIYLTRQRLYEKFSCDSHDNKNIDCATTPFTTLGPCSVTCGRGVRLQQREYLDPKKANDAFCNETLTRRFICDKSPCPPPWSNEGLLDPKCETTEWTEWSPCPVCGGVQARDRKYKHEEYFKYCSSLNHHPVLQETLHCDPDPYVTGCSEEPPEDIPKHCEVTHWSDWSPCSVTCGNGTRIRSRLLVARDFHTRQIEIMNKRHDDGMDLMDGENSNDEIEMLAAASDRADCSKYKISQEMQCTNIHEDCNISPEDAREICQLPKDEGPCRFQSEHWYFDVEVGRCKQFNYGGCRGNRNNFASQEICEEVCSSVIEELLANRTARLQEYGVSLSGVLSYNVLLREDGKPMDPNCEDTDTTNNGFRSIPSFSLTQVSTDDVSEETTTQPERDRSNNERPINCRVSRWGPWTACSVTCGEGYKHKYRKIEVHPTKNGKPCPKLRKKHKCQRPQCDDFANQMQSDENPTWGEAHWIKSIPGVDCVLSAWSPWSSCTKSCGSDRRRLRTRDILVHPTSGGMPCDRRIEYIYCAPIPCASNHPTD</sequence>
<evidence type="ECO:0000256" key="15">
    <source>
        <dbReference type="SAM" id="SignalP"/>
    </source>
</evidence>
<dbReference type="CDD" id="cd08544">
    <property type="entry name" value="Reeler"/>
    <property type="match status" value="1"/>
</dbReference>
<dbReference type="InterPro" id="IPR002861">
    <property type="entry name" value="Reeler_dom"/>
</dbReference>
<keyword evidence="9" id="KW-0130">Cell adhesion</keyword>
<dbReference type="Gene3D" id="2.60.40.2130">
    <property type="entry name" value="F-spondin domain"/>
    <property type="match status" value="1"/>
</dbReference>
<dbReference type="GO" id="GO:0031012">
    <property type="term" value="C:extracellular matrix"/>
    <property type="evidence" value="ECO:0007669"/>
    <property type="project" value="TreeGrafter"/>
</dbReference>
<dbReference type="Pfam" id="PF19028">
    <property type="entry name" value="TSP1_spondin"/>
    <property type="match status" value="2"/>
</dbReference>
<dbReference type="PROSITE" id="PS50279">
    <property type="entry name" value="BPTI_KUNITZ_2"/>
    <property type="match status" value="1"/>
</dbReference>
<feature type="domain" description="Spondin" evidence="18">
    <location>
        <begin position="183"/>
        <end position="371"/>
    </location>
</feature>
<dbReference type="PRINTS" id="PR00759">
    <property type="entry name" value="BASICPTASE"/>
</dbReference>
<dbReference type="InterPro" id="IPR042307">
    <property type="entry name" value="Reeler_sf"/>
</dbReference>